<protein>
    <recommendedName>
        <fullName evidence="1">C2H2-type domain-containing protein</fullName>
    </recommendedName>
</protein>
<dbReference type="PROSITE" id="PS00028">
    <property type="entry name" value="ZINC_FINGER_C2H2_1"/>
    <property type="match status" value="1"/>
</dbReference>
<dbReference type="InterPro" id="IPR013087">
    <property type="entry name" value="Znf_C2H2_type"/>
</dbReference>
<feature type="domain" description="C2H2-type" evidence="1">
    <location>
        <begin position="91"/>
        <end position="117"/>
    </location>
</feature>
<dbReference type="PROSITE" id="PS50157">
    <property type="entry name" value="ZINC_FINGER_C2H2_2"/>
    <property type="match status" value="1"/>
</dbReference>
<dbReference type="AlphaFoldDB" id="A0A6M3IGR5"/>
<accession>A0A6M3IGR5</accession>
<sequence length="117" mass="13082">MKIKCQSCGATDLYETTDLYNPDVPLHGGMLRLQDPYRKFNWPIYDGALGDKSTPRFRMMCTRCSGYITRDGKLSIIDEPVHEKIEEDQSLACPECGKVCGSLAGLGAHMRVHKDKG</sequence>
<organism evidence="2">
    <name type="scientific">viral metagenome</name>
    <dbReference type="NCBI Taxonomy" id="1070528"/>
    <lineage>
        <taxon>unclassified sequences</taxon>
        <taxon>metagenomes</taxon>
        <taxon>organismal metagenomes</taxon>
    </lineage>
</organism>
<reference evidence="2" key="1">
    <citation type="submission" date="2020-03" db="EMBL/GenBank/DDBJ databases">
        <title>The deep terrestrial virosphere.</title>
        <authorList>
            <person name="Holmfeldt K."/>
            <person name="Nilsson E."/>
            <person name="Simone D."/>
            <person name="Lopez-Fernandez M."/>
            <person name="Wu X."/>
            <person name="de Brujin I."/>
            <person name="Lundin D."/>
            <person name="Andersson A."/>
            <person name="Bertilsson S."/>
            <person name="Dopson M."/>
        </authorList>
    </citation>
    <scope>NUCLEOTIDE SEQUENCE</scope>
    <source>
        <strain evidence="2">MM415B01819</strain>
    </source>
</reference>
<evidence type="ECO:0000313" key="2">
    <source>
        <dbReference type="EMBL" id="QJA56614.1"/>
    </source>
</evidence>
<gene>
    <name evidence="2" type="ORF">MM415B01819_0013</name>
</gene>
<evidence type="ECO:0000259" key="1">
    <source>
        <dbReference type="PROSITE" id="PS50157"/>
    </source>
</evidence>
<name>A0A6M3IGR5_9ZZZZ</name>
<dbReference type="EMBL" id="MT141229">
    <property type="protein sequence ID" value="QJA56614.1"/>
    <property type="molecule type" value="Genomic_DNA"/>
</dbReference>
<proteinExistence type="predicted"/>